<keyword evidence="1" id="KW-0812">Transmembrane</keyword>
<evidence type="ECO:0000313" key="2">
    <source>
        <dbReference type="EMBL" id="RRT81257.1"/>
    </source>
</evidence>
<accession>A0A427AYR0</accession>
<comment type="caution">
    <text evidence="2">The sequence shown here is derived from an EMBL/GenBank/DDBJ whole genome shotgun (WGS) entry which is preliminary data.</text>
</comment>
<proteinExistence type="predicted"/>
<evidence type="ECO:0000256" key="1">
    <source>
        <dbReference type="SAM" id="Phobius"/>
    </source>
</evidence>
<dbReference type="AlphaFoldDB" id="A0A427AYR0"/>
<dbReference type="Proteomes" id="UP000287651">
    <property type="component" value="Unassembled WGS sequence"/>
</dbReference>
<dbReference type="EMBL" id="AMZH03000950">
    <property type="protein sequence ID" value="RRT81257.1"/>
    <property type="molecule type" value="Genomic_DNA"/>
</dbReference>
<reference evidence="2 3" key="1">
    <citation type="journal article" date="2014" name="Agronomy (Basel)">
        <title>A Draft Genome Sequence for Ensete ventricosum, the Drought-Tolerant Tree Against Hunger.</title>
        <authorList>
            <person name="Harrison J."/>
            <person name="Moore K.A."/>
            <person name="Paszkiewicz K."/>
            <person name="Jones T."/>
            <person name="Grant M."/>
            <person name="Ambacheew D."/>
            <person name="Muzemil S."/>
            <person name="Studholme D.J."/>
        </authorList>
    </citation>
    <scope>NUCLEOTIDE SEQUENCE [LARGE SCALE GENOMIC DNA]</scope>
</reference>
<gene>
    <name evidence="2" type="ORF">B296_00004854</name>
</gene>
<sequence>MEVTTSNSSEPLLFSIEWYACSLFSIDNELRSFRSYLTWMCVDQYNAKHTIVFWSLFLLLGVFISIVSHFVLSYALTIILTIY</sequence>
<feature type="transmembrane region" description="Helical" evidence="1">
    <location>
        <begin position="51"/>
        <end position="82"/>
    </location>
</feature>
<dbReference type="InterPro" id="IPR021924">
    <property type="entry name" value="DUF3537"/>
</dbReference>
<protein>
    <submittedName>
        <fullName evidence="2">Uncharacterized protein</fullName>
    </submittedName>
</protein>
<dbReference type="Pfam" id="PF12056">
    <property type="entry name" value="DUF3537"/>
    <property type="match status" value="1"/>
</dbReference>
<keyword evidence="1" id="KW-1133">Transmembrane helix</keyword>
<evidence type="ECO:0000313" key="3">
    <source>
        <dbReference type="Proteomes" id="UP000287651"/>
    </source>
</evidence>
<keyword evidence="1" id="KW-0472">Membrane</keyword>
<organism evidence="2 3">
    <name type="scientific">Ensete ventricosum</name>
    <name type="common">Abyssinian banana</name>
    <name type="synonym">Musa ensete</name>
    <dbReference type="NCBI Taxonomy" id="4639"/>
    <lineage>
        <taxon>Eukaryota</taxon>
        <taxon>Viridiplantae</taxon>
        <taxon>Streptophyta</taxon>
        <taxon>Embryophyta</taxon>
        <taxon>Tracheophyta</taxon>
        <taxon>Spermatophyta</taxon>
        <taxon>Magnoliopsida</taxon>
        <taxon>Liliopsida</taxon>
        <taxon>Zingiberales</taxon>
        <taxon>Musaceae</taxon>
        <taxon>Ensete</taxon>
    </lineage>
</organism>
<name>A0A427AYR0_ENSVE</name>